<dbReference type="FunFam" id="2.60.120.260:FF:000009">
    <property type="entry name" value="SUN domain-containing protein 1 isoform X1"/>
    <property type="match status" value="1"/>
</dbReference>
<reference evidence="9" key="1">
    <citation type="submission" date="2022-01" db="EMBL/GenBank/DDBJ databases">
        <authorList>
            <person name="King R."/>
        </authorList>
    </citation>
    <scope>NUCLEOTIDE SEQUENCE</scope>
</reference>
<dbReference type="Pfam" id="PF07738">
    <property type="entry name" value="Sad1_UNC"/>
    <property type="match status" value="1"/>
</dbReference>
<dbReference type="GO" id="GO:0034993">
    <property type="term" value="C:meiotic nuclear membrane microtubule tethering complex"/>
    <property type="evidence" value="ECO:0007669"/>
    <property type="project" value="TreeGrafter"/>
</dbReference>
<comment type="subcellular location">
    <subcellularLocation>
        <location evidence="1">Membrane</location>
    </subcellularLocation>
</comment>
<feature type="transmembrane region" description="Helical" evidence="7">
    <location>
        <begin position="285"/>
        <end position="302"/>
    </location>
</feature>
<feature type="domain" description="SUN" evidence="8">
    <location>
        <begin position="508"/>
        <end position="668"/>
    </location>
</feature>
<gene>
    <name evidence="9" type="ORF">CEUTPL_LOCUS14283</name>
</gene>
<dbReference type="PROSITE" id="PS51469">
    <property type="entry name" value="SUN"/>
    <property type="match status" value="1"/>
</dbReference>
<evidence type="ECO:0000313" key="10">
    <source>
        <dbReference type="Proteomes" id="UP001152799"/>
    </source>
</evidence>
<dbReference type="InterPro" id="IPR045119">
    <property type="entry name" value="SUN1-5"/>
</dbReference>
<keyword evidence="10" id="KW-1185">Reference proteome</keyword>
<dbReference type="PANTHER" id="PTHR12911:SF8">
    <property type="entry name" value="KLAROID PROTEIN-RELATED"/>
    <property type="match status" value="1"/>
</dbReference>
<organism evidence="9 10">
    <name type="scientific">Ceutorhynchus assimilis</name>
    <name type="common">cabbage seed weevil</name>
    <dbReference type="NCBI Taxonomy" id="467358"/>
    <lineage>
        <taxon>Eukaryota</taxon>
        <taxon>Metazoa</taxon>
        <taxon>Ecdysozoa</taxon>
        <taxon>Arthropoda</taxon>
        <taxon>Hexapoda</taxon>
        <taxon>Insecta</taxon>
        <taxon>Pterygota</taxon>
        <taxon>Neoptera</taxon>
        <taxon>Endopterygota</taxon>
        <taxon>Coleoptera</taxon>
        <taxon>Polyphaga</taxon>
        <taxon>Cucujiformia</taxon>
        <taxon>Curculionidae</taxon>
        <taxon>Ceutorhynchinae</taxon>
        <taxon>Ceutorhynchus</taxon>
    </lineage>
</organism>
<dbReference type="Gene3D" id="2.60.120.260">
    <property type="entry name" value="Galactose-binding domain-like"/>
    <property type="match status" value="1"/>
</dbReference>
<feature type="region of interest" description="Disordered" evidence="6">
    <location>
        <begin position="49"/>
        <end position="112"/>
    </location>
</feature>
<evidence type="ECO:0000256" key="2">
    <source>
        <dbReference type="ARBA" id="ARBA00022692"/>
    </source>
</evidence>
<dbReference type="PANTHER" id="PTHR12911">
    <property type="entry name" value="SAD1/UNC-84-LIKE PROTEIN-RELATED"/>
    <property type="match status" value="1"/>
</dbReference>
<dbReference type="InterPro" id="IPR012919">
    <property type="entry name" value="SUN_dom"/>
</dbReference>
<dbReference type="AlphaFoldDB" id="A0A9N9N2Y5"/>
<dbReference type="GO" id="GO:0043495">
    <property type="term" value="F:protein-membrane adaptor activity"/>
    <property type="evidence" value="ECO:0007669"/>
    <property type="project" value="TreeGrafter"/>
</dbReference>
<evidence type="ECO:0000256" key="1">
    <source>
        <dbReference type="ARBA" id="ARBA00004370"/>
    </source>
</evidence>
<evidence type="ECO:0000259" key="8">
    <source>
        <dbReference type="PROSITE" id="PS51469"/>
    </source>
</evidence>
<evidence type="ECO:0000256" key="6">
    <source>
        <dbReference type="SAM" id="MobiDB-lite"/>
    </source>
</evidence>
<dbReference type="EMBL" id="OU892285">
    <property type="protein sequence ID" value="CAG9773898.1"/>
    <property type="molecule type" value="Genomic_DNA"/>
</dbReference>
<evidence type="ECO:0000256" key="4">
    <source>
        <dbReference type="ARBA" id="ARBA00023054"/>
    </source>
</evidence>
<evidence type="ECO:0000256" key="3">
    <source>
        <dbReference type="ARBA" id="ARBA00022989"/>
    </source>
</evidence>
<sequence length="674" mass="77196">MELRPRNSRTLSRSKSRTPFLVQEIEAEIQNQAEKTIVKTTRKTVTTTVLESNESASSSTDEINTQKTNSNSVQQQKSEGLRKSLRNRLIKTSDYSSEDGEAEVSSSKTIHQNERNQLLEDARGLVNGSGTPALDLYKKSGRYWEKYPKTDWTYSHHSKDRVEIAPGVVAMPNMSRRTIHSLDNYNVSHKNTNTDYTTSNIGYRSQDSKNEDYFIKRRTYTSTHTRWSVFKQKVSTTIVSILTMFSFVYRAQTGLFSQIHRAASKVMLCDTYLLSKMSGNKLTKLGVLCFVPLLLFGGFWLLSDLYNYPFFATNQDDSLGKDQIETIVQQIQPTNTKEIVDKLISDPNFIKIINNNYQQSNQDLLKEIENMKQLITLNNQLRQDEYSKLLLDMKKCCKRPIINIEGHLTKLLNDPQFLKNQKGLNEYLQALFIAKQHLEYHLGNLTQTIDLKIANLQQSDSEIIMDKVAANLLKPNQNVDIQKLIKQALIIYDADRTGLVDYAMENMGGQIVTTRCTELYHHGTAVVSVLGIPLWHRSNSPRTVITPTMAPGDCWAFQNFPGFVVVKLSGTVKIDAFSMEHISRLLVPEEKMDSAPKEFEVYGLQEENDKNPVLLGKYLYDYHGDSLQFFTVEKDNQVFDLIEIRIVSNHGNPNYTCLYRFRVHGKLLHQNSSR</sequence>
<protein>
    <recommendedName>
        <fullName evidence="8">SUN domain-containing protein</fullName>
    </recommendedName>
</protein>
<name>A0A9N9N2Y5_9CUCU</name>
<keyword evidence="4" id="KW-0175">Coiled coil</keyword>
<feature type="compositionally biased region" description="Polar residues" evidence="6">
    <location>
        <begin position="50"/>
        <end position="78"/>
    </location>
</feature>
<evidence type="ECO:0000313" key="9">
    <source>
        <dbReference type="EMBL" id="CAG9773898.1"/>
    </source>
</evidence>
<keyword evidence="5 7" id="KW-0472">Membrane</keyword>
<proteinExistence type="predicted"/>
<keyword evidence="3 7" id="KW-1133">Transmembrane helix</keyword>
<accession>A0A9N9N2Y5</accession>
<dbReference type="OrthoDB" id="342281at2759"/>
<keyword evidence="2 7" id="KW-0812">Transmembrane</keyword>
<evidence type="ECO:0000256" key="7">
    <source>
        <dbReference type="SAM" id="Phobius"/>
    </source>
</evidence>
<dbReference type="Proteomes" id="UP001152799">
    <property type="component" value="Chromosome 9"/>
</dbReference>
<evidence type="ECO:0000256" key="5">
    <source>
        <dbReference type="ARBA" id="ARBA00023136"/>
    </source>
</evidence>